<dbReference type="GO" id="GO:0032259">
    <property type="term" value="P:methylation"/>
    <property type="evidence" value="ECO:0007669"/>
    <property type="project" value="UniProtKB-KW"/>
</dbReference>
<dbReference type="AlphaFoldDB" id="A0A512D3T8"/>
<organism evidence="5 6">
    <name type="scientific">Terrabacter aerolatus</name>
    <dbReference type="NCBI Taxonomy" id="422442"/>
    <lineage>
        <taxon>Bacteria</taxon>
        <taxon>Bacillati</taxon>
        <taxon>Actinomycetota</taxon>
        <taxon>Actinomycetes</taxon>
        <taxon>Micrococcales</taxon>
        <taxon>Intrasporangiaceae</taxon>
        <taxon>Terrabacter</taxon>
    </lineage>
</organism>
<name>A0A512D3T8_9MICO</name>
<dbReference type="Pfam" id="PF13649">
    <property type="entry name" value="Methyltransf_25"/>
    <property type="match status" value="1"/>
</dbReference>
<dbReference type="InterPro" id="IPR023149">
    <property type="entry name" value="Trans_acon_MeTrfase_C"/>
</dbReference>
<keyword evidence="6" id="KW-1185">Reference proteome</keyword>
<feature type="domain" description="Methyltransferase" evidence="4">
    <location>
        <begin position="65"/>
        <end position="159"/>
    </location>
</feature>
<evidence type="ECO:0000256" key="1">
    <source>
        <dbReference type="ARBA" id="ARBA00022603"/>
    </source>
</evidence>
<evidence type="ECO:0000313" key="6">
    <source>
        <dbReference type="Proteomes" id="UP000321534"/>
    </source>
</evidence>
<dbReference type="Gene3D" id="3.40.50.150">
    <property type="entry name" value="Vaccinia Virus protein VP39"/>
    <property type="match status" value="1"/>
</dbReference>
<reference evidence="5 6" key="1">
    <citation type="submission" date="2019-07" db="EMBL/GenBank/DDBJ databases">
        <title>Whole genome shotgun sequence of Terrabacter aerolatus NBRC 106305.</title>
        <authorList>
            <person name="Hosoyama A."/>
            <person name="Uohara A."/>
            <person name="Ohji S."/>
            <person name="Ichikawa N."/>
        </authorList>
    </citation>
    <scope>NUCLEOTIDE SEQUENCE [LARGE SCALE GENOMIC DNA]</scope>
    <source>
        <strain evidence="5 6">NBRC 106305</strain>
    </source>
</reference>
<feature type="region of interest" description="Disordered" evidence="3">
    <location>
        <begin position="1"/>
        <end position="31"/>
    </location>
</feature>
<evidence type="ECO:0000259" key="4">
    <source>
        <dbReference type="Pfam" id="PF13649"/>
    </source>
</evidence>
<dbReference type="PANTHER" id="PTHR43861:SF1">
    <property type="entry name" value="TRANS-ACONITATE 2-METHYLTRANSFERASE"/>
    <property type="match status" value="1"/>
</dbReference>
<dbReference type="GO" id="GO:0030798">
    <property type="term" value="F:trans-aconitate 2-methyltransferase activity"/>
    <property type="evidence" value="ECO:0007669"/>
    <property type="project" value="InterPro"/>
</dbReference>
<dbReference type="EMBL" id="BJYX01000016">
    <property type="protein sequence ID" value="GEO31107.1"/>
    <property type="molecule type" value="Genomic_DNA"/>
</dbReference>
<keyword evidence="2 5" id="KW-0808">Transferase</keyword>
<dbReference type="Proteomes" id="UP000321534">
    <property type="component" value="Unassembled WGS sequence"/>
</dbReference>
<dbReference type="CDD" id="cd02440">
    <property type="entry name" value="AdoMet_MTases"/>
    <property type="match status" value="1"/>
</dbReference>
<accession>A0A512D3T8</accession>
<dbReference type="PANTHER" id="PTHR43861">
    <property type="entry name" value="TRANS-ACONITATE 2-METHYLTRANSFERASE-RELATED"/>
    <property type="match status" value="1"/>
</dbReference>
<sequence length="296" mass="32001">MTLSPDRPIPPDGAASDTAPGDPVAGSRATDAAWDPRQYAVFSGHRGRPFADLVARVDATAPTLVVDLGCGPGELTLGLAERWPGARVVGVDSSPEMLERARAQDTAGRVEWVESSAEDWDPTECGAPVDVLVTNATLQWVPGHLRLIPTWVQSLAPGGSFAMQVPSNFDAPSHRLMREVAARHPRAADLQPGLDRARAVAHPETYAALLLGLAPEVDVWQTTYQHVLPAEVDAPHPVLEWVRGTGLRPVLGVLDADEQERFVADYERELDTAYPRRSFGVLFPFTRTFAVARTPG</sequence>
<dbReference type="SUPFAM" id="SSF53335">
    <property type="entry name" value="S-adenosyl-L-methionine-dependent methyltransferases"/>
    <property type="match status" value="1"/>
</dbReference>
<evidence type="ECO:0000313" key="5">
    <source>
        <dbReference type="EMBL" id="GEO31107.1"/>
    </source>
</evidence>
<protein>
    <submittedName>
        <fullName evidence="5">Trans-aconitate 2-methyltransferase</fullName>
    </submittedName>
</protein>
<evidence type="ECO:0000256" key="2">
    <source>
        <dbReference type="ARBA" id="ARBA00022679"/>
    </source>
</evidence>
<comment type="caution">
    <text evidence="5">The sequence shown here is derived from an EMBL/GenBank/DDBJ whole genome shotgun (WGS) entry which is preliminary data.</text>
</comment>
<proteinExistence type="predicted"/>
<dbReference type="RefSeq" id="WP_147067524.1">
    <property type="nucleotide sequence ID" value="NZ_BAAARO010000011.1"/>
</dbReference>
<dbReference type="OrthoDB" id="9795085at2"/>
<dbReference type="Gene3D" id="1.10.150.290">
    <property type="entry name" value="S-adenosyl-L-methionine-dependent methyltransferases"/>
    <property type="match status" value="1"/>
</dbReference>
<gene>
    <name evidence="5" type="primary">tam</name>
    <name evidence="5" type="ORF">TAE01_29170</name>
</gene>
<evidence type="ECO:0000256" key="3">
    <source>
        <dbReference type="SAM" id="MobiDB-lite"/>
    </source>
</evidence>
<keyword evidence="1 5" id="KW-0489">Methyltransferase</keyword>
<dbReference type="InterPro" id="IPR029063">
    <property type="entry name" value="SAM-dependent_MTases_sf"/>
</dbReference>
<dbReference type="InterPro" id="IPR041698">
    <property type="entry name" value="Methyltransf_25"/>
</dbReference>